<evidence type="ECO:0000256" key="11">
    <source>
        <dbReference type="PROSITE-ProRule" id="PRU10061"/>
    </source>
</evidence>
<proteinExistence type="inferred from homology"/>
<keyword evidence="6" id="KW-0677">Repeat</keyword>
<dbReference type="InterPro" id="IPR001119">
    <property type="entry name" value="SLH_dom"/>
</dbReference>
<dbReference type="InterPro" id="IPR010502">
    <property type="entry name" value="Carb-bd_dom_fam9"/>
</dbReference>
<dbReference type="Proteomes" id="UP000282076">
    <property type="component" value="Unassembled WGS sequence"/>
</dbReference>
<dbReference type="Gene3D" id="2.60.40.10">
    <property type="entry name" value="Immunoglobulins"/>
    <property type="match status" value="3"/>
</dbReference>
<keyword evidence="19" id="KW-1185">Reference proteome</keyword>
<protein>
    <recommendedName>
        <fullName evidence="12">Beta-xylanase</fullName>
        <ecNumber evidence="12">3.2.1.8</ecNumber>
    </recommendedName>
</protein>
<dbReference type="InterPro" id="IPR031158">
    <property type="entry name" value="GH10_AS"/>
</dbReference>
<dbReference type="PROSITE" id="PS00591">
    <property type="entry name" value="GH10_1"/>
    <property type="match status" value="1"/>
</dbReference>
<dbReference type="Pfam" id="PF00395">
    <property type="entry name" value="SLH"/>
    <property type="match status" value="3"/>
</dbReference>
<dbReference type="GO" id="GO:0016810">
    <property type="term" value="F:hydrolase activity, acting on carbon-nitrogen (but not peptide) bonds"/>
    <property type="evidence" value="ECO:0007669"/>
    <property type="project" value="InterPro"/>
</dbReference>
<reference evidence="18 19" key="1">
    <citation type="submission" date="2018-10" db="EMBL/GenBank/DDBJ databases">
        <title>Cohnella sp. M2MS4P-1, whole genome shotgun sequence.</title>
        <authorList>
            <person name="Tuo L."/>
        </authorList>
    </citation>
    <scope>NUCLEOTIDE SEQUENCE [LARGE SCALE GENOMIC DNA]</scope>
    <source>
        <strain evidence="18 19">M2MS4P-1</strain>
    </source>
</reference>
<dbReference type="InterPro" id="IPR008979">
    <property type="entry name" value="Galactose-bd-like_sf"/>
</dbReference>
<feature type="domain" description="SLH" evidence="15">
    <location>
        <begin position="2077"/>
        <end position="2131"/>
    </location>
</feature>
<dbReference type="InterPro" id="IPR011330">
    <property type="entry name" value="Glyco_hydro/deAcase_b/a-brl"/>
</dbReference>
<feature type="signal peptide" evidence="13">
    <location>
        <begin position="1"/>
        <end position="30"/>
    </location>
</feature>
<feature type="domain" description="SLH" evidence="15">
    <location>
        <begin position="2015"/>
        <end position="2074"/>
    </location>
</feature>
<keyword evidence="8 12" id="KW-0119">Carbohydrate metabolism</keyword>
<dbReference type="UniPathway" id="UPA00114"/>
<evidence type="ECO:0000259" key="14">
    <source>
        <dbReference type="PROSITE" id="PS50853"/>
    </source>
</evidence>
<comment type="caution">
    <text evidence="18">The sequence shown here is derived from an EMBL/GenBank/DDBJ whole genome shotgun (WGS) entry which is preliminary data.</text>
</comment>
<dbReference type="CDD" id="cd00063">
    <property type="entry name" value="FN3"/>
    <property type="match status" value="3"/>
</dbReference>
<dbReference type="CDD" id="cd00005">
    <property type="entry name" value="CBM9_like_1"/>
    <property type="match status" value="1"/>
</dbReference>
<evidence type="ECO:0000256" key="1">
    <source>
        <dbReference type="ARBA" id="ARBA00000681"/>
    </source>
</evidence>
<feature type="active site" description="Nucleophile" evidence="11">
    <location>
        <position position="1152"/>
    </location>
</feature>
<dbReference type="InterPro" id="IPR003961">
    <property type="entry name" value="FN3_dom"/>
</dbReference>
<dbReference type="OrthoDB" id="9809277at2"/>
<accession>A0A494XZ12</accession>
<dbReference type="InterPro" id="IPR044846">
    <property type="entry name" value="GH10"/>
</dbReference>
<dbReference type="Gene3D" id="2.60.120.260">
    <property type="entry name" value="Galactose-binding domain-like"/>
    <property type="match status" value="4"/>
</dbReference>
<dbReference type="PANTHER" id="PTHR31490">
    <property type="entry name" value="GLYCOSYL HYDROLASE"/>
    <property type="match status" value="1"/>
</dbReference>
<dbReference type="InterPro" id="IPR013783">
    <property type="entry name" value="Ig-like_fold"/>
</dbReference>
<dbReference type="GO" id="GO:0045493">
    <property type="term" value="P:xylan catabolic process"/>
    <property type="evidence" value="ECO:0007669"/>
    <property type="project" value="UniProtKB-UniPathway"/>
</dbReference>
<dbReference type="CDD" id="cd10918">
    <property type="entry name" value="CE4_NodB_like_5s_6s"/>
    <property type="match status" value="1"/>
</dbReference>
<evidence type="ECO:0000256" key="7">
    <source>
        <dbReference type="ARBA" id="ARBA00022801"/>
    </source>
</evidence>
<evidence type="ECO:0000256" key="13">
    <source>
        <dbReference type="SAM" id="SignalP"/>
    </source>
</evidence>
<dbReference type="SUPFAM" id="SSF88713">
    <property type="entry name" value="Glycoside hydrolase/deacetylase"/>
    <property type="match status" value="1"/>
</dbReference>
<dbReference type="InterPro" id="IPR002509">
    <property type="entry name" value="NODB_dom"/>
</dbReference>
<dbReference type="PROSITE" id="PS51272">
    <property type="entry name" value="SLH"/>
    <property type="match status" value="3"/>
</dbReference>
<keyword evidence="10 12" id="KW-0624">Polysaccharide degradation</keyword>
<evidence type="ECO:0000256" key="4">
    <source>
        <dbReference type="ARBA" id="ARBA00022651"/>
    </source>
</evidence>
<dbReference type="RefSeq" id="WP_120975376.1">
    <property type="nucleotide sequence ID" value="NZ_RBZM01000004.1"/>
</dbReference>
<dbReference type="Pfam" id="PF01522">
    <property type="entry name" value="Polysacc_deac_1"/>
    <property type="match status" value="1"/>
</dbReference>
<comment type="catalytic activity">
    <reaction evidence="1 12">
        <text>Endohydrolysis of (1-&gt;4)-beta-D-xylosidic linkages in xylans.</text>
        <dbReference type="EC" id="3.2.1.8"/>
    </reaction>
</comment>
<feature type="domain" description="Fibronectin type-III" evidence="14">
    <location>
        <begin position="1439"/>
        <end position="1528"/>
    </location>
</feature>
<dbReference type="SMART" id="SM00060">
    <property type="entry name" value="FN3"/>
    <property type="match status" value="3"/>
</dbReference>
<dbReference type="SUPFAM" id="SSF49785">
    <property type="entry name" value="Galactose-binding domain-like"/>
    <property type="match status" value="4"/>
</dbReference>
<dbReference type="SUPFAM" id="SSF49344">
    <property type="entry name" value="CBD9-like"/>
    <property type="match status" value="1"/>
</dbReference>
<dbReference type="PANTHER" id="PTHR31490:SF90">
    <property type="entry name" value="ENDO-1,4-BETA-XYLANASE A"/>
    <property type="match status" value="1"/>
</dbReference>
<evidence type="ECO:0000256" key="9">
    <source>
        <dbReference type="ARBA" id="ARBA00023295"/>
    </source>
</evidence>
<feature type="domain" description="GH10" evidence="17">
    <location>
        <begin position="894"/>
        <end position="1228"/>
    </location>
</feature>
<feature type="domain" description="SLH" evidence="15">
    <location>
        <begin position="1950"/>
        <end position="2013"/>
    </location>
</feature>
<dbReference type="GO" id="GO:0031176">
    <property type="term" value="F:endo-1,4-beta-xylanase activity"/>
    <property type="evidence" value="ECO:0007669"/>
    <property type="project" value="UniProtKB-EC"/>
</dbReference>
<dbReference type="EC" id="3.2.1.8" evidence="12"/>
<evidence type="ECO:0000256" key="3">
    <source>
        <dbReference type="ARBA" id="ARBA00007495"/>
    </source>
</evidence>
<dbReference type="PRINTS" id="PR00134">
    <property type="entry name" value="GLHYDRLASE10"/>
</dbReference>
<evidence type="ECO:0000256" key="10">
    <source>
        <dbReference type="ARBA" id="ARBA00023326"/>
    </source>
</evidence>
<dbReference type="Gene3D" id="3.20.20.80">
    <property type="entry name" value="Glycosidases"/>
    <property type="match status" value="1"/>
</dbReference>
<dbReference type="Pfam" id="PF06452">
    <property type="entry name" value="CBM9_1"/>
    <property type="match status" value="1"/>
</dbReference>
<dbReference type="SUPFAM" id="SSF51445">
    <property type="entry name" value="(Trans)glycosidases"/>
    <property type="match status" value="1"/>
</dbReference>
<feature type="chain" id="PRO_5019851281" description="Beta-xylanase" evidence="13">
    <location>
        <begin position="31"/>
        <end position="2131"/>
    </location>
</feature>
<evidence type="ECO:0000259" key="17">
    <source>
        <dbReference type="PROSITE" id="PS51760"/>
    </source>
</evidence>
<evidence type="ECO:0000256" key="12">
    <source>
        <dbReference type="RuleBase" id="RU361174"/>
    </source>
</evidence>
<dbReference type="PROSITE" id="PS51760">
    <property type="entry name" value="GH10_2"/>
    <property type="match status" value="1"/>
</dbReference>
<dbReference type="Pfam" id="PF02018">
    <property type="entry name" value="CBM_4_9"/>
    <property type="match status" value="4"/>
</dbReference>
<dbReference type="EMBL" id="RBZM01000004">
    <property type="protein sequence ID" value="RKP54998.1"/>
    <property type="molecule type" value="Genomic_DNA"/>
</dbReference>
<dbReference type="InterPro" id="IPR003305">
    <property type="entry name" value="CenC_carb-bd"/>
</dbReference>
<sequence>MSRRFKRQLLSLLAAVLLVPQFWFAPKANAASATIPVILYHVITDNPSGDYQYSTANFKKQMKYLNDNGYTTVSAEQYVDIIVNGATAPSKPILLTFDDATPDFITNALPVLTQYNMKAVSFVIQDNIGSWGMTLSQLNTLKNNPNISLQNHTKTHDQAVWTTSITKATAAAEIQSANTFLKGITGKDPILLAYPYGNYNADVKAAATENGIIVGFKAWSGDDDALAMGRILIKKDDTLNTFAAAIGGPTPPTPEAIGNVVVSNDFENGTQGWFKRGTETVTASTNAAHSGTRSLLVEGRTDNWNGPGFNLAATGKLNKESVYEFSAWVKLKEGTTGSETIQFGAQQTGAANEYLNPGSAATVTADAWVQVKGEYTYDMNANSLQVYLQSNSSKTVSFYVDDFQVKVVKPAVLVEKFENGKNGWTGNGATATVTNAVYHSGSNALLVTGRTQNYHGPSLVLTDTLEKGAEYEISAYAKLDTGAASTQLKASIEQSGLTGNDQFKQVIGLTTVTDGAWVKLSGTYTYNTAATGIKLYFESEDAGKNTSFAIDDVVIRQTSAAPPPGFIVLSQSFEDGQLGGWTDLGWNGTGTAVVSSDYASEGTKSLLYKNRSDRKSAVSLNLTSKLVSGHKYDISYKLRSAQGTDNYHLGAKVKSGGTDSYPWIIGNQAVTDSAWKTFELKGYEVPASTTEFLVWIEANIYSPDETATAKADYYMDEFVIKDVTPGAEPPRTPAVPFNTITFEDQSKGGFVGRAGTEMLTVTDEANHTDNGSYALKVEGRTDSWHGPTIRVEQNVDKGSEYKVTAWVKLISPTSSQLQLSTQVGNGSTASYNTIQAKTVRATDGWVKLEGTYRYSSVGDEFLTIYVESSSNKTASFYIDDISFVNTGSIPISVQKDLTPIKTQYQNDFLIGNAVSAADFDGTRLELLKLHHNVVTAENAMKPDATQAVKGTFTYADSLVDKAIAAGMKVHGHVLVWHQQTPAWMTTSNGSPLSREEALANMRTHIETVLTHYGDKYGNNFVSWDVVNEAMNDNPSNPSDWSASLRTSPWKTAIGNDYVEQAFLAAREVLDAHPSWNIKLYYNDYNDDNQNKATAIYNMVKAINDKYALTHPGKKLIDGVGMQAHYNVNTKPDNVKASLERFISLGVEVSITELDITAGNGGTITEKEAIVQGYLYAQLFQIYKEHASNIARVTFWGLNDATSWRKEQPPLLFDNNLQAKQAYYGVIDPSKFIAEHPPASATASQTSAKYGTPVIDGTIDTIWSDAPEVSIQKFQMAWQGARGVGKALWDDHNLYVLIQVTDNAELDSTSPNAYEQDSVEVFVDENNGKTASYESDDGQYRVNYKNQATFNPSSKAAGFESATSLSGTNYTVEMKIPLTSITPENNMKLGFDLQINDGKNGARQSVAAWNDLTGQGYQDTSVFGVLTLFGKSPPATPPEAPANVTASAVNASSIKLNWDAASDTNVTFSVYRGTSESGPFTEITSGKTGSEYTDTGLEASTKYYYNVKAVKGELVSDASAVVNATTNPQVVTPPEEVLAVPTGLTAAAQSQSSIKLNWDAASYTNVTFSVYRGESESGPFTVIASGESGTEYTDTGLEASTKYYYNVKAVKGELVSDASAVVNATTNPQVVTPPEEVLAVPTGLTAAAQSQSSIKLTWNTTSDTSVTFSVYRGTSESGPFTEIASGKTGSEYTDMGLTASTKYYYYVKAVKGELVSDASTVVFATTSAAPPQTGTVTPPPVTEQPAENGQITPKVTVNNGKASSNISAGNLQKAFDQVVTNAAGKKKVTIDIPATAGANSYEVQLPLQSLKDSGSTVLAIKTENGTVELPGNMLAGTNVGSSDSISVRLGKVSTEGLSNDVRQQIGNHPVISLEVLAGDSVVAWNNPNASVTVSVPYTPTAEELSNPDHIIIWYIDGIGKATPVPNARYDAASGTVKFSTTHFSNYAVAFVVKSFGDLQSVPWAKKAIEAMASRGIINGTSENAYDPNAAIKRADFLSLLVRALELKGNNASVTMFSDVDSSAYYYDAVKIAAQLGIIQGTGSNLFDPNSKISRQDMMVIAARAAKAAGKALPTGGTLDAFSDEASVASYAKDSVAALVNAGIVQGSNGKLAPNSSLTRAEAAVILQRIWSK</sequence>
<evidence type="ECO:0000256" key="2">
    <source>
        <dbReference type="ARBA" id="ARBA00004851"/>
    </source>
</evidence>
<evidence type="ECO:0000256" key="6">
    <source>
        <dbReference type="ARBA" id="ARBA00022737"/>
    </source>
</evidence>
<dbReference type="Pfam" id="PF00331">
    <property type="entry name" value="Glyco_hydro_10"/>
    <property type="match status" value="1"/>
</dbReference>
<dbReference type="SMART" id="SM00633">
    <property type="entry name" value="Glyco_10"/>
    <property type="match status" value="1"/>
</dbReference>
<evidence type="ECO:0000259" key="15">
    <source>
        <dbReference type="PROSITE" id="PS51272"/>
    </source>
</evidence>
<feature type="domain" description="Fibronectin type-III" evidence="14">
    <location>
        <begin position="1639"/>
        <end position="1728"/>
    </location>
</feature>
<dbReference type="InterPro" id="IPR001000">
    <property type="entry name" value="GH10_dom"/>
</dbReference>
<comment type="similarity">
    <text evidence="3 12">Belongs to the glycosyl hydrolase 10 (cellulase F) family.</text>
</comment>
<evidence type="ECO:0000256" key="5">
    <source>
        <dbReference type="ARBA" id="ARBA00022729"/>
    </source>
</evidence>
<dbReference type="SUPFAM" id="SSF49265">
    <property type="entry name" value="Fibronectin type III"/>
    <property type="match status" value="2"/>
</dbReference>
<dbReference type="Gene3D" id="3.20.20.370">
    <property type="entry name" value="Glycoside hydrolase/deacetylase"/>
    <property type="match status" value="1"/>
</dbReference>
<feature type="domain" description="Fibronectin type-III" evidence="14">
    <location>
        <begin position="1539"/>
        <end position="1628"/>
    </location>
</feature>
<organism evidence="18 19">
    <name type="scientific">Cohnella endophytica</name>
    <dbReference type="NCBI Taxonomy" id="2419778"/>
    <lineage>
        <taxon>Bacteria</taxon>
        <taxon>Bacillati</taxon>
        <taxon>Bacillota</taxon>
        <taxon>Bacilli</taxon>
        <taxon>Bacillales</taxon>
        <taxon>Paenibacillaceae</taxon>
        <taxon>Cohnella</taxon>
    </lineage>
</organism>
<keyword evidence="7 12" id="KW-0378">Hydrolase</keyword>
<keyword evidence="4" id="KW-0858">Xylan degradation</keyword>
<dbReference type="InterPro" id="IPR017853">
    <property type="entry name" value="GH"/>
</dbReference>
<evidence type="ECO:0000259" key="16">
    <source>
        <dbReference type="PROSITE" id="PS51677"/>
    </source>
</evidence>
<dbReference type="PROSITE" id="PS50853">
    <property type="entry name" value="FN3"/>
    <property type="match status" value="3"/>
</dbReference>
<keyword evidence="9 12" id="KW-0326">Glycosidase</keyword>
<feature type="domain" description="NodB homology" evidence="16">
    <location>
        <begin position="91"/>
        <end position="312"/>
    </location>
</feature>
<dbReference type="Gene3D" id="2.60.40.1190">
    <property type="match status" value="1"/>
</dbReference>
<gene>
    <name evidence="18" type="ORF">D7Z26_07130</name>
</gene>
<evidence type="ECO:0000313" key="19">
    <source>
        <dbReference type="Proteomes" id="UP000282076"/>
    </source>
</evidence>
<evidence type="ECO:0000256" key="8">
    <source>
        <dbReference type="ARBA" id="ARBA00023277"/>
    </source>
</evidence>
<dbReference type="InterPro" id="IPR036116">
    <property type="entry name" value="FN3_sf"/>
</dbReference>
<dbReference type="PROSITE" id="PS51677">
    <property type="entry name" value="NODB"/>
    <property type="match status" value="1"/>
</dbReference>
<dbReference type="Pfam" id="PF00041">
    <property type="entry name" value="fn3"/>
    <property type="match status" value="2"/>
</dbReference>
<dbReference type="GO" id="GO:0030246">
    <property type="term" value="F:carbohydrate binding"/>
    <property type="evidence" value="ECO:0007669"/>
    <property type="project" value="InterPro"/>
</dbReference>
<evidence type="ECO:0000313" key="18">
    <source>
        <dbReference type="EMBL" id="RKP54998.1"/>
    </source>
</evidence>
<comment type="pathway">
    <text evidence="2">Glycan degradation; xylan degradation.</text>
</comment>
<name>A0A494XZ12_9BACL</name>
<keyword evidence="5 13" id="KW-0732">Signal</keyword>